<organism evidence="9 10">
    <name type="scientific">Dendrobium chrysotoxum</name>
    <name type="common">Orchid</name>
    <dbReference type="NCBI Taxonomy" id="161865"/>
    <lineage>
        <taxon>Eukaryota</taxon>
        <taxon>Viridiplantae</taxon>
        <taxon>Streptophyta</taxon>
        <taxon>Embryophyta</taxon>
        <taxon>Tracheophyta</taxon>
        <taxon>Spermatophyta</taxon>
        <taxon>Magnoliopsida</taxon>
        <taxon>Liliopsida</taxon>
        <taxon>Asparagales</taxon>
        <taxon>Orchidaceae</taxon>
        <taxon>Epidendroideae</taxon>
        <taxon>Malaxideae</taxon>
        <taxon>Dendrobiinae</taxon>
        <taxon>Dendrobium</taxon>
    </lineage>
</organism>
<comment type="caution">
    <text evidence="9">The sequence shown here is derived from an EMBL/GenBank/DDBJ whole genome shotgun (WGS) entry which is preliminary data.</text>
</comment>
<dbReference type="Gene3D" id="3.30.50.10">
    <property type="entry name" value="Erythroid Transcription Factor GATA-1, subunit A"/>
    <property type="match status" value="1"/>
</dbReference>
<evidence type="ECO:0000256" key="6">
    <source>
        <dbReference type="PROSITE-ProRule" id="PRU00094"/>
    </source>
</evidence>
<dbReference type="Pfam" id="PF00320">
    <property type="entry name" value="GATA"/>
    <property type="match status" value="1"/>
</dbReference>
<keyword evidence="5" id="KW-0010">Activator</keyword>
<feature type="compositionally biased region" description="Basic residues" evidence="7">
    <location>
        <begin position="302"/>
        <end position="312"/>
    </location>
</feature>
<feature type="region of interest" description="Disordered" evidence="7">
    <location>
        <begin position="166"/>
        <end position="199"/>
    </location>
</feature>
<name>A0AAV7GNM6_DENCH</name>
<feature type="region of interest" description="Disordered" evidence="7">
    <location>
        <begin position="290"/>
        <end position="317"/>
    </location>
</feature>
<reference evidence="9 10" key="1">
    <citation type="journal article" date="2021" name="Hortic Res">
        <title>Chromosome-scale assembly of the Dendrobium chrysotoxum genome enhances the understanding of orchid evolution.</title>
        <authorList>
            <person name="Zhang Y."/>
            <person name="Zhang G.Q."/>
            <person name="Zhang D."/>
            <person name="Liu X.D."/>
            <person name="Xu X.Y."/>
            <person name="Sun W.H."/>
            <person name="Yu X."/>
            <person name="Zhu X."/>
            <person name="Wang Z.W."/>
            <person name="Zhao X."/>
            <person name="Zhong W.Y."/>
            <person name="Chen H."/>
            <person name="Yin W.L."/>
            <person name="Huang T."/>
            <person name="Niu S.C."/>
            <person name="Liu Z.J."/>
        </authorList>
    </citation>
    <scope>NUCLEOTIDE SEQUENCE [LARGE SCALE GENOMIC DNA]</scope>
    <source>
        <strain evidence="9">Lindl</strain>
    </source>
</reference>
<dbReference type="InterPro" id="IPR051140">
    <property type="entry name" value="GATA_TF"/>
</dbReference>
<feature type="region of interest" description="Disordered" evidence="7">
    <location>
        <begin position="12"/>
        <end position="32"/>
    </location>
</feature>
<keyword evidence="3 6" id="KW-0863">Zinc-finger</keyword>
<dbReference type="InterPro" id="IPR013088">
    <property type="entry name" value="Znf_NHR/GATA"/>
</dbReference>
<dbReference type="PANTHER" id="PTHR45658">
    <property type="entry name" value="GATA TRANSCRIPTION FACTOR"/>
    <property type="match status" value="1"/>
</dbReference>
<protein>
    <recommendedName>
        <fullName evidence="8">GATA-type domain-containing protein</fullName>
    </recommendedName>
</protein>
<feature type="region of interest" description="Disordered" evidence="7">
    <location>
        <begin position="108"/>
        <end position="135"/>
    </location>
</feature>
<evidence type="ECO:0000256" key="1">
    <source>
        <dbReference type="ARBA" id="ARBA00005694"/>
    </source>
</evidence>
<dbReference type="FunFam" id="3.30.50.10:FF:000018">
    <property type="entry name" value="GATA transcription factor"/>
    <property type="match status" value="1"/>
</dbReference>
<dbReference type="CDD" id="cd00202">
    <property type="entry name" value="ZnF_GATA"/>
    <property type="match status" value="1"/>
</dbReference>
<comment type="similarity">
    <text evidence="1">Belongs to the type IV zinc-finger family. Class A subfamily.</text>
</comment>
<keyword evidence="2" id="KW-0479">Metal-binding</keyword>
<evidence type="ECO:0000256" key="3">
    <source>
        <dbReference type="ARBA" id="ARBA00022771"/>
    </source>
</evidence>
<proteinExistence type="inferred from homology"/>
<evidence type="ECO:0000313" key="9">
    <source>
        <dbReference type="EMBL" id="KAH0457054.1"/>
    </source>
</evidence>
<keyword evidence="10" id="KW-1185">Reference proteome</keyword>
<evidence type="ECO:0000313" key="10">
    <source>
        <dbReference type="Proteomes" id="UP000775213"/>
    </source>
</evidence>
<evidence type="ECO:0000256" key="5">
    <source>
        <dbReference type="ARBA" id="ARBA00023159"/>
    </source>
</evidence>
<feature type="compositionally biased region" description="Polar residues" evidence="7">
    <location>
        <begin position="186"/>
        <end position="199"/>
    </location>
</feature>
<evidence type="ECO:0000256" key="2">
    <source>
        <dbReference type="ARBA" id="ARBA00022723"/>
    </source>
</evidence>
<dbReference type="GO" id="GO:0005634">
    <property type="term" value="C:nucleus"/>
    <property type="evidence" value="ECO:0007669"/>
    <property type="project" value="TreeGrafter"/>
</dbReference>
<feature type="region of interest" description="Disordered" evidence="7">
    <location>
        <begin position="228"/>
        <end position="276"/>
    </location>
</feature>
<feature type="compositionally biased region" description="Low complexity" evidence="7">
    <location>
        <begin position="237"/>
        <end position="247"/>
    </location>
</feature>
<dbReference type="SMART" id="SM00401">
    <property type="entry name" value="ZnF_GATA"/>
    <property type="match status" value="1"/>
</dbReference>
<dbReference type="Proteomes" id="UP000775213">
    <property type="component" value="Unassembled WGS sequence"/>
</dbReference>
<sequence>MLHQTLVSFQPFSSSSVSPCSLPFPSPSAGSASSAFPIFAGRLVSPPPPYSRSSQVEMKLMKDMLASARDQGFLADEVEDLAWAAERGNPIGEDFQVDDLLDLRGLPESEEDEEAPRVTEASFSPPKPSPCADNEPLELYTDITLSDTDAASLEWLSRFFDDCSKEFPSPSPPPPSHLGMLPSLPTQNPLPKYSSTGSQTLAPVPVPSLYSTATAAGSLSTEALVPVKAKRSKRLRGSGWSRSGSVKLSDSSPASSITTLRATSPSPSSSSSSSSFNSYISYEPPPFTGFLLDDSSAPPKPQKPKKRGRKPKNPIISPAERRCTHCGVHKTPQWRAGPHGAKTLCNACGVRFKSGRLLPEYRPACSPTFVSNIHSNSHRKVLEMRRKKDEQVLVSSAPPVSTC</sequence>
<dbReference type="GO" id="GO:0006355">
    <property type="term" value="P:regulation of DNA-templated transcription"/>
    <property type="evidence" value="ECO:0007669"/>
    <property type="project" value="InterPro"/>
</dbReference>
<dbReference type="EMBL" id="JAGFBR010000013">
    <property type="protein sequence ID" value="KAH0457054.1"/>
    <property type="molecule type" value="Genomic_DNA"/>
</dbReference>
<feature type="domain" description="GATA-type" evidence="8">
    <location>
        <begin position="317"/>
        <end position="353"/>
    </location>
</feature>
<keyword evidence="4" id="KW-0862">Zinc</keyword>
<dbReference type="AlphaFoldDB" id="A0AAV7GNM6"/>
<dbReference type="GO" id="GO:0030154">
    <property type="term" value="P:cell differentiation"/>
    <property type="evidence" value="ECO:0007669"/>
    <property type="project" value="TreeGrafter"/>
</dbReference>
<feature type="compositionally biased region" description="Polar residues" evidence="7">
    <location>
        <begin position="248"/>
        <end position="263"/>
    </location>
</feature>
<accession>A0AAV7GNM6</accession>
<dbReference type="PROSITE" id="PS50114">
    <property type="entry name" value="GATA_ZN_FINGER_2"/>
    <property type="match status" value="1"/>
</dbReference>
<dbReference type="GO" id="GO:0008270">
    <property type="term" value="F:zinc ion binding"/>
    <property type="evidence" value="ECO:0007669"/>
    <property type="project" value="UniProtKB-KW"/>
</dbReference>
<evidence type="ECO:0000256" key="4">
    <source>
        <dbReference type="ARBA" id="ARBA00022833"/>
    </source>
</evidence>
<dbReference type="PROSITE" id="PS00344">
    <property type="entry name" value="GATA_ZN_FINGER_1"/>
    <property type="match status" value="1"/>
</dbReference>
<gene>
    <name evidence="9" type="ORF">IEQ34_014961</name>
</gene>
<dbReference type="GO" id="GO:0043565">
    <property type="term" value="F:sequence-specific DNA binding"/>
    <property type="evidence" value="ECO:0007669"/>
    <property type="project" value="InterPro"/>
</dbReference>
<dbReference type="PANTHER" id="PTHR45658:SF92">
    <property type="entry name" value="GATA TRANSCRIPTION FACTOR 5"/>
    <property type="match status" value="1"/>
</dbReference>
<evidence type="ECO:0000256" key="7">
    <source>
        <dbReference type="SAM" id="MobiDB-lite"/>
    </source>
</evidence>
<feature type="compositionally biased region" description="Low complexity" evidence="7">
    <location>
        <begin position="264"/>
        <end position="275"/>
    </location>
</feature>
<dbReference type="SUPFAM" id="SSF57716">
    <property type="entry name" value="Glucocorticoid receptor-like (DNA-binding domain)"/>
    <property type="match status" value="1"/>
</dbReference>
<dbReference type="InterPro" id="IPR000679">
    <property type="entry name" value="Znf_GATA"/>
</dbReference>
<evidence type="ECO:0000259" key="8">
    <source>
        <dbReference type="PROSITE" id="PS50114"/>
    </source>
</evidence>